<dbReference type="AlphaFoldDB" id="A0A9N9RSK1"/>
<proteinExistence type="predicted"/>
<reference evidence="4" key="2">
    <citation type="submission" date="2022-10" db="EMBL/GenBank/DDBJ databases">
        <authorList>
            <consortium name="ENA_rothamsted_submissions"/>
            <consortium name="culmorum"/>
            <person name="King R."/>
        </authorList>
    </citation>
    <scope>NUCLEOTIDE SEQUENCE</scope>
</reference>
<evidence type="ECO:0000256" key="3">
    <source>
        <dbReference type="SAM" id="SignalP"/>
    </source>
</evidence>
<keyword evidence="3" id="KW-0732">Signal</keyword>
<evidence type="ECO:0000256" key="1">
    <source>
        <dbReference type="SAM" id="Coils"/>
    </source>
</evidence>
<gene>
    <name evidence="4" type="ORF">CHIRRI_LOCUS5172</name>
</gene>
<dbReference type="Proteomes" id="UP001153620">
    <property type="component" value="Chromosome 2"/>
</dbReference>
<keyword evidence="1" id="KW-0175">Coiled coil</keyword>
<evidence type="ECO:0000313" key="5">
    <source>
        <dbReference type="Proteomes" id="UP001153620"/>
    </source>
</evidence>
<reference evidence="4" key="1">
    <citation type="submission" date="2022-01" db="EMBL/GenBank/DDBJ databases">
        <authorList>
            <person name="King R."/>
        </authorList>
    </citation>
    <scope>NUCLEOTIDE SEQUENCE</scope>
</reference>
<keyword evidence="5" id="KW-1185">Reference proteome</keyword>
<protein>
    <submittedName>
        <fullName evidence="4">Uncharacterized protein</fullName>
    </submittedName>
</protein>
<evidence type="ECO:0000313" key="4">
    <source>
        <dbReference type="EMBL" id="CAG9802258.1"/>
    </source>
</evidence>
<evidence type="ECO:0000256" key="2">
    <source>
        <dbReference type="SAM" id="MobiDB-lite"/>
    </source>
</evidence>
<dbReference type="OrthoDB" id="6425203at2759"/>
<dbReference type="EMBL" id="OU895878">
    <property type="protein sequence ID" value="CAG9802258.1"/>
    <property type="molecule type" value="Genomic_DNA"/>
</dbReference>
<name>A0A9N9RSK1_9DIPT</name>
<accession>A0A9N9RSK1</accession>
<feature type="coiled-coil region" evidence="1">
    <location>
        <begin position="256"/>
        <end position="287"/>
    </location>
</feature>
<feature type="chain" id="PRO_5040492192" evidence="3">
    <location>
        <begin position="20"/>
        <end position="335"/>
    </location>
</feature>
<feature type="signal peptide" evidence="3">
    <location>
        <begin position="1"/>
        <end position="19"/>
    </location>
</feature>
<organism evidence="4 5">
    <name type="scientific">Chironomus riparius</name>
    <dbReference type="NCBI Taxonomy" id="315576"/>
    <lineage>
        <taxon>Eukaryota</taxon>
        <taxon>Metazoa</taxon>
        <taxon>Ecdysozoa</taxon>
        <taxon>Arthropoda</taxon>
        <taxon>Hexapoda</taxon>
        <taxon>Insecta</taxon>
        <taxon>Pterygota</taxon>
        <taxon>Neoptera</taxon>
        <taxon>Endopterygota</taxon>
        <taxon>Diptera</taxon>
        <taxon>Nematocera</taxon>
        <taxon>Chironomoidea</taxon>
        <taxon>Chironomidae</taxon>
        <taxon>Chironominae</taxon>
        <taxon>Chironomus</taxon>
    </lineage>
</organism>
<feature type="region of interest" description="Disordered" evidence="2">
    <location>
        <begin position="315"/>
        <end position="335"/>
    </location>
</feature>
<sequence>MKKILLTAVSFLIIAGICGLPHGESSTHDEDDSDMYMEPDELPAPKFSIVKSESRVVRQYSQMPERQPSGFVPITRPNYASVSRVEHFEPEVIHRSQPQNPVAAEQNFFPSFFRNPPVNAHSRPYKQAPATAAASIAGRYSASTRANQFDQSILGSGDFAVVRGGTFYPDGERPYRPKEREDFFGGYFNNGHGRPQQPKQAYYPEDPFENFKDFADINAGSDPAFSHFIVIYANKNATKPHPSHPSPKNIFEQLQMLDQEKEQEKEKDSVQKINQQIETEVDDIKDKEAYDKKLMKLSKYKTKLAKTKVVKKYKKKMGPKVESSPDYTDPLLATS</sequence>